<sequence length="501" mass="52845">MHMLADLALASGSTTTTWIFLVLALALALGFEFVNGFHDTANAVATVIYTHSLKPMVAVVWSGLWNLIGVLSSTGGVAYSIVALLPVELVLHVGSGSGFAMVFALLISAIIWNMGTWYLGLPASSSHTLIGSILGVGIANAMLTGHSFGEGVNWGEAQKIGMALLISPVLGFIWSGLLLLLLKMIVRNPALFAEPEKDKTPPPWIRAILVLTCTGVSFAHGRNDGQKGMGLIVLILVGLLPGIYALNMGHSEKEIHDLVVKAQAAQASFAQDAGGVKVEAGQPAADELSAYIKPSGALRKETFAAVAAQSQSIATKLDALKSFHDLPETERRAMRTELYVLGSALTKMDKGGKFTSPAEAEQGKALMKDLDGVTKYIPDWVKYAVAVALGLGTTVGWKRIVVTVGEKIGKSHLTYGQGASAELVAMCTILLADGLHMPVSTTHVLSSGIAGTMAANKSGLQMQTLRNILLAWVLTLPVCIFLGSLLFAFGNFVVLHVLGVH</sequence>
<evidence type="ECO:0000256" key="10">
    <source>
        <dbReference type="ARBA" id="ARBA00047348"/>
    </source>
</evidence>
<dbReference type="Pfam" id="PF01384">
    <property type="entry name" value="PHO4"/>
    <property type="match status" value="1"/>
</dbReference>
<feature type="transmembrane region" description="Helical" evidence="11">
    <location>
        <begin position="68"/>
        <end position="87"/>
    </location>
</feature>
<feature type="transmembrane region" description="Helical" evidence="11">
    <location>
        <begin position="228"/>
        <end position="246"/>
    </location>
</feature>
<evidence type="ECO:0000256" key="8">
    <source>
        <dbReference type="ARBA" id="ARBA00022989"/>
    </source>
</evidence>
<evidence type="ECO:0000256" key="2">
    <source>
        <dbReference type="ARBA" id="ARBA00005342"/>
    </source>
</evidence>
<dbReference type="PANTHER" id="PTHR11101:SF65">
    <property type="entry name" value="LOW-AFFINITY INORGANIC PHOSPHATE TRANSPORTER PITA-RELATED"/>
    <property type="match status" value="1"/>
</dbReference>
<comment type="similarity">
    <text evidence="2">Belongs to the inorganic phosphate transporter (PiT) (TC 2.A.20) family. Pit subfamily.</text>
</comment>
<reference evidence="12 13" key="1">
    <citation type="journal article" date="2011" name="J. Bacteriol.">
        <title>Genome sequence of Chthoniobacter flavus Ellin428, an aerobic heterotrophic soil bacterium.</title>
        <authorList>
            <person name="Kant R."/>
            <person name="van Passel M.W."/>
            <person name="Palva A."/>
            <person name="Lucas S."/>
            <person name="Lapidus A."/>
            <person name="Glavina Del Rio T."/>
            <person name="Dalin E."/>
            <person name="Tice H."/>
            <person name="Bruce D."/>
            <person name="Goodwin L."/>
            <person name="Pitluck S."/>
            <person name="Larimer F.W."/>
            <person name="Land M.L."/>
            <person name="Hauser L."/>
            <person name="Sangwan P."/>
            <person name="de Vos W.M."/>
            <person name="Janssen P.H."/>
            <person name="Smidt H."/>
        </authorList>
    </citation>
    <scope>NUCLEOTIDE SEQUENCE [LARGE SCALE GENOMIC DNA]</scope>
    <source>
        <strain evidence="12 13">Ellin428</strain>
    </source>
</reference>
<dbReference type="Proteomes" id="UP000005824">
    <property type="component" value="Unassembled WGS sequence"/>
</dbReference>
<dbReference type="InParanoid" id="B4D5Y9"/>
<keyword evidence="13" id="KW-1185">Reference proteome</keyword>
<dbReference type="GO" id="GO:0005315">
    <property type="term" value="F:phosphate transmembrane transporter activity"/>
    <property type="evidence" value="ECO:0007669"/>
    <property type="project" value="InterPro"/>
</dbReference>
<accession>B4D5Y9</accession>
<evidence type="ECO:0000313" key="12">
    <source>
        <dbReference type="EMBL" id="EDY18192.1"/>
    </source>
</evidence>
<keyword evidence="4" id="KW-1003">Cell membrane</keyword>
<comment type="catalytic activity">
    <reaction evidence="10">
        <text>phosphate(in) + H(+)(in) = phosphate(out) + H(+)(out)</text>
        <dbReference type="Rhea" id="RHEA:29939"/>
        <dbReference type="ChEBI" id="CHEBI:15378"/>
        <dbReference type="ChEBI" id="CHEBI:43474"/>
    </reaction>
</comment>
<keyword evidence="5 11" id="KW-0592">Phosphate transport</keyword>
<keyword evidence="7" id="KW-0769">Symport</keyword>
<comment type="subcellular location">
    <subcellularLocation>
        <location evidence="1">Cell membrane</location>
        <topology evidence="1">Multi-pass membrane protein</topology>
    </subcellularLocation>
    <subcellularLocation>
        <location evidence="11">Membrane</location>
        <topology evidence="11">Multi-pass membrane protein</topology>
    </subcellularLocation>
</comment>
<keyword evidence="9 11" id="KW-0472">Membrane</keyword>
<gene>
    <name evidence="12" type="ORF">CfE428DRAFT_4328</name>
</gene>
<dbReference type="GO" id="GO:0005886">
    <property type="term" value="C:plasma membrane"/>
    <property type="evidence" value="ECO:0007669"/>
    <property type="project" value="UniProtKB-SubCell"/>
</dbReference>
<comment type="caution">
    <text evidence="12">The sequence shown here is derived from an EMBL/GenBank/DDBJ whole genome shotgun (WGS) entry which is preliminary data.</text>
</comment>
<feature type="transmembrane region" description="Helical" evidence="11">
    <location>
        <begin position="128"/>
        <end position="148"/>
    </location>
</feature>
<evidence type="ECO:0000256" key="11">
    <source>
        <dbReference type="RuleBase" id="RU363058"/>
    </source>
</evidence>
<feature type="transmembrane region" description="Helical" evidence="11">
    <location>
        <begin position="160"/>
        <end position="182"/>
    </location>
</feature>
<feature type="transmembrane region" description="Helical" evidence="11">
    <location>
        <begin position="203"/>
        <end position="222"/>
    </location>
</feature>
<evidence type="ECO:0000256" key="9">
    <source>
        <dbReference type="ARBA" id="ARBA00023136"/>
    </source>
</evidence>
<feature type="transmembrane region" description="Helical" evidence="11">
    <location>
        <begin position="99"/>
        <end position="121"/>
    </location>
</feature>
<proteinExistence type="inferred from homology"/>
<dbReference type="eggNOG" id="COG0306">
    <property type="taxonomic scope" value="Bacteria"/>
</dbReference>
<keyword evidence="8 11" id="KW-1133">Transmembrane helix</keyword>
<dbReference type="AlphaFoldDB" id="B4D5Y9"/>
<evidence type="ECO:0000256" key="4">
    <source>
        <dbReference type="ARBA" id="ARBA00022475"/>
    </source>
</evidence>
<evidence type="ECO:0000256" key="5">
    <source>
        <dbReference type="ARBA" id="ARBA00022592"/>
    </source>
</evidence>
<dbReference type="RefSeq" id="WP_006981652.1">
    <property type="nucleotide sequence ID" value="NZ_ABVL01000014.1"/>
</dbReference>
<organism evidence="12 13">
    <name type="scientific">Chthoniobacter flavus Ellin428</name>
    <dbReference type="NCBI Taxonomy" id="497964"/>
    <lineage>
        <taxon>Bacteria</taxon>
        <taxon>Pseudomonadati</taxon>
        <taxon>Verrucomicrobiota</taxon>
        <taxon>Spartobacteria</taxon>
        <taxon>Chthoniobacterales</taxon>
        <taxon>Chthoniobacteraceae</taxon>
        <taxon>Chthoniobacter</taxon>
    </lineage>
</organism>
<evidence type="ECO:0000256" key="1">
    <source>
        <dbReference type="ARBA" id="ARBA00004651"/>
    </source>
</evidence>
<protein>
    <recommendedName>
        <fullName evidence="11">Phosphate transporter</fullName>
    </recommendedName>
</protein>
<dbReference type="GO" id="GO:0035435">
    <property type="term" value="P:phosphate ion transmembrane transport"/>
    <property type="evidence" value="ECO:0007669"/>
    <property type="project" value="TreeGrafter"/>
</dbReference>
<keyword evidence="3 11" id="KW-0813">Transport</keyword>
<keyword evidence="6 11" id="KW-0812">Transmembrane</keyword>
<evidence type="ECO:0000256" key="3">
    <source>
        <dbReference type="ARBA" id="ARBA00022448"/>
    </source>
</evidence>
<dbReference type="EMBL" id="ABVL01000014">
    <property type="protein sequence ID" value="EDY18192.1"/>
    <property type="molecule type" value="Genomic_DNA"/>
</dbReference>
<dbReference type="STRING" id="497964.CfE428DRAFT_4328"/>
<evidence type="ECO:0000313" key="13">
    <source>
        <dbReference type="Proteomes" id="UP000005824"/>
    </source>
</evidence>
<dbReference type="InterPro" id="IPR001204">
    <property type="entry name" value="Phos_transporter"/>
</dbReference>
<dbReference type="GO" id="GO:0015293">
    <property type="term" value="F:symporter activity"/>
    <property type="evidence" value="ECO:0007669"/>
    <property type="project" value="UniProtKB-KW"/>
</dbReference>
<evidence type="ECO:0000256" key="6">
    <source>
        <dbReference type="ARBA" id="ARBA00022692"/>
    </source>
</evidence>
<name>B4D5Y9_9BACT</name>
<evidence type="ECO:0000256" key="7">
    <source>
        <dbReference type="ARBA" id="ARBA00022847"/>
    </source>
</evidence>
<feature type="transmembrane region" description="Helical" evidence="11">
    <location>
        <begin position="469"/>
        <end position="498"/>
    </location>
</feature>
<dbReference type="FunCoup" id="B4D5Y9">
    <property type="interactions" value="464"/>
</dbReference>
<dbReference type="PANTHER" id="PTHR11101">
    <property type="entry name" value="PHOSPHATE TRANSPORTER"/>
    <property type="match status" value="1"/>
</dbReference>